<evidence type="ECO:0000256" key="5">
    <source>
        <dbReference type="ARBA" id="ARBA00004692"/>
    </source>
</evidence>
<dbReference type="GO" id="GO:0005525">
    <property type="term" value="F:GTP binding"/>
    <property type="evidence" value="ECO:0007669"/>
    <property type="project" value="UniProtKB-KW"/>
</dbReference>
<sequence>MILVTGPARSGKSEWAETLAMESGQPVVYIATATENPHDPEWQQRILLHQQRRPQDWITLSVPEELTAAVMTANHDTCLLIDSLGTWVANLLSQDDEMWQQTTAEFLEKVQLIAAQIIFVGEETGWGVVPAYPVGRQFRDRLGSLIRQLGPICDTVYLVTGGYVLNLSILGSPLPKPKS</sequence>
<evidence type="ECO:0000256" key="1">
    <source>
        <dbReference type="ARBA" id="ARBA00000312"/>
    </source>
</evidence>
<evidence type="ECO:0000256" key="16">
    <source>
        <dbReference type="ARBA" id="ARBA00029570"/>
    </source>
</evidence>
<evidence type="ECO:0000256" key="15">
    <source>
        <dbReference type="ARBA" id="ARBA00023134"/>
    </source>
</evidence>
<evidence type="ECO:0000256" key="19">
    <source>
        <dbReference type="PIRSR" id="PIRSR006135-2"/>
    </source>
</evidence>
<evidence type="ECO:0000256" key="12">
    <source>
        <dbReference type="ARBA" id="ARBA00022741"/>
    </source>
</evidence>
<keyword evidence="21" id="KW-1185">Reference proteome</keyword>
<dbReference type="Gene3D" id="3.40.50.300">
    <property type="entry name" value="P-loop containing nucleotide triphosphate hydrolases"/>
    <property type="match status" value="1"/>
</dbReference>
<dbReference type="CDD" id="cd00544">
    <property type="entry name" value="CobU"/>
    <property type="match status" value="1"/>
</dbReference>
<evidence type="ECO:0000256" key="14">
    <source>
        <dbReference type="ARBA" id="ARBA00022840"/>
    </source>
</evidence>
<dbReference type="PANTHER" id="PTHR34848">
    <property type="match status" value="1"/>
</dbReference>
<evidence type="ECO:0000256" key="2">
    <source>
        <dbReference type="ARBA" id="ARBA00000711"/>
    </source>
</evidence>
<evidence type="ECO:0000313" key="20">
    <source>
        <dbReference type="EMBL" id="QXE25643.1"/>
    </source>
</evidence>
<feature type="binding site" evidence="19">
    <location>
        <position position="82"/>
    </location>
    <ligand>
        <name>GTP</name>
        <dbReference type="ChEBI" id="CHEBI:37565"/>
    </ligand>
</feature>
<evidence type="ECO:0000313" key="21">
    <source>
        <dbReference type="Proteomes" id="UP000683511"/>
    </source>
</evidence>
<dbReference type="GO" id="GO:0043752">
    <property type="term" value="F:adenosylcobinamide kinase activity"/>
    <property type="evidence" value="ECO:0007669"/>
    <property type="project" value="UniProtKB-EC"/>
</dbReference>
<dbReference type="GO" id="GO:0009236">
    <property type="term" value="P:cobalamin biosynthetic process"/>
    <property type="evidence" value="ECO:0007669"/>
    <property type="project" value="UniProtKB-KW"/>
</dbReference>
<dbReference type="PIRSF" id="PIRSF006135">
    <property type="entry name" value="CobU"/>
    <property type="match status" value="1"/>
</dbReference>
<organism evidence="20 21">
    <name type="scientific">Richelia sinica FACHB-800</name>
    <dbReference type="NCBI Taxonomy" id="1357546"/>
    <lineage>
        <taxon>Bacteria</taxon>
        <taxon>Bacillati</taxon>
        <taxon>Cyanobacteriota</taxon>
        <taxon>Cyanophyceae</taxon>
        <taxon>Nostocales</taxon>
        <taxon>Nostocaceae</taxon>
        <taxon>Richelia</taxon>
    </lineage>
</organism>
<evidence type="ECO:0000256" key="7">
    <source>
        <dbReference type="ARBA" id="ARBA00007490"/>
    </source>
</evidence>
<keyword evidence="14" id="KW-0067">ATP-binding</keyword>
<evidence type="ECO:0000256" key="8">
    <source>
        <dbReference type="ARBA" id="ARBA00012016"/>
    </source>
</evidence>
<evidence type="ECO:0000256" key="17">
    <source>
        <dbReference type="ARBA" id="ARBA00030571"/>
    </source>
</evidence>
<evidence type="ECO:0000256" key="10">
    <source>
        <dbReference type="ARBA" id="ARBA00022573"/>
    </source>
</evidence>
<keyword evidence="12 19" id="KW-0547">Nucleotide-binding</keyword>
<dbReference type="EC" id="2.7.1.156" evidence="8"/>
<gene>
    <name evidence="20" type="ORF">B6N60_04363</name>
</gene>
<proteinExistence type="inferred from homology"/>
<keyword evidence="11" id="KW-0808">Transferase</keyword>
<feature type="binding site" evidence="19">
    <location>
        <begin position="6"/>
        <end position="13"/>
    </location>
    <ligand>
        <name>GTP</name>
        <dbReference type="ChEBI" id="CHEBI:37565"/>
    </ligand>
</feature>
<accession>A0A975TCR6</accession>
<dbReference type="InterPro" id="IPR003203">
    <property type="entry name" value="CobU/CobP"/>
</dbReference>
<protein>
    <recommendedName>
        <fullName evidence="16">Adenosylcobinamide kinase</fullName>
        <ecNumber evidence="8">2.7.1.156</ecNumber>
        <ecNumber evidence="9">2.7.7.62</ecNumber>
    </recommendedName>
    <alternativeName>
        <fullName evidence="17">Adenosylcobinamide-phosphate guanylyltransferase</fullName>
    </alternativeName>
</protein>
<dbReference type="GO" id="GO:0005524">
    <property type="term" value="F:ATP binding"/>
    <property type="evidence" value="ECO:0007669"/>
    <property type="project" value="UniProtKB-KW"/>
</dbReference>
<dbReference type="SUPFAM" id="SSF52540">
    <property type="entry name" value="P-loop containing nucleoside triphosphate hydrolases"/>
    <property type="match status" value="1"/>
</dbReference>
<dbReference type="PANTHER" id="PTHR34848:SF1">
    <property type="entry name" value="BIFUNCTIONAL ADENOSYLCOBALAMIN BIOSYNTHESIS PROTEIN COBU"/>
    <property type="match status" value="1"/>
</dbReference>
<comment type="pathway">
    <text evidence="5">Cofactor biosynthesis; adenosylcobalamin biosynthesis; adenosylcobalamin from cob(II)yrinate a,c-diamide: step 6/7.</text>
</comment>
<evidence type="ECO:0000256" key="18">
    <source>
        <dbReference type="PIRSR" id="PIRSR006135-1"/>
    </source>
</evidence>
<dbReference type="NCBIfam" id="NF004469">
    <property type="entry name" value="PRK05800.1"/>
    <property type="match status" value="1"/>
</dbReference>
<name>A0A975TCR6_9NOST</name>
<comment type="catalytic activity">
    <reaction evidence="2">
        <text>adenosylcob(III)inamide phosphate + GTP + H(+) = adenosylcob(III)inamide-GDP + diphosphate</text>
        <dbReference type="Rhea" id="RHEA:22712"/>
        <dbReference type="ChEBI" id="CHEBI:15378"/>
        <dbReference type="ChEBI" id="CHEBI:33019"/>
        <dbReference type="ChEBI" id="CHEBI:37565"/>
        <dbReference type="ChEBI" id="CHEBI:58502"/>
        <dbReference type="ChEBI" id="CHEBI:60487"/>
        <dbReference type="EC" id="2.7.7.62"/>
    </reaction>
</comment>
<evidence type="ECO:0000256" key="13">
    <source>
        <dbReference type="ARBA" id="ARBA00022777"/>
    </source>
</evidence>
<evidence type="ECO:0000256" key="6">
    <source>
        <dbReference type="ARBA" id="ARBA00005159"/>
    </source>
</evidence>
<feature type="active site" description="GMP-histidine intermediate" evidence="18">
    <location>
        <position position="49"/>
    </location>
</feature>
<evidence type="ECO:0000256" key="3">
    <source>
        <dbReference type="ARBA" id="ARBA00001522"/>
    </source>
</evidence>
<dbReference type="GO" id="GO:0008820">
    <property type="term" value="F:cobinamide phosphate guanylyltransferase activity"/>
    <property type="evidence" value="ECO:0007669"/>
    <property type="project" value="UniProtKB-EC"/>
</dbReference>
<dbReference type="EMBL" id="CP021056">
    <property type="protein sequence ID" value="QXE25643.1"/>
    <property type="molecule type" value="Genomic_DNA"/>
</dbReference>
<comment type="similarity">
    <text evidence="7">Belongs to the CobU/CobP family.</text>
</comment>
<dbReference type="EC" id="2.7.7.62" evidence="9"/>
<dbReference type="Proteomes" id="UP000683511">
    <property type="component" value="Chromosome"/>
</dbReference>
<comment type="catalytic activity">
    <reaction evidence="3">
        <text>adenosylcob(III)inamide + GTP = adenosylcob(III)inamide phosphate + GDP + H(+)</text>
        <dbReference type="Rhea" id="RHEA:15765"/>
        <dbReference type="ChEBI" id="CHEBI:2480"/>
        <dbReference type="ChEBI" id="CHEBI:15378"/>
        <dbReference type="ChEBI" id="CHEBI:37565"/>
        <dbReference type="ChEBI" id="CHEBI:58189"/>
        <dbReference type="ChEBI" id="CHEBI:58502"/>
        <dbReference type="EC" id="2.7.1.156"/>
    </reaction>
</comment>
<feature type="binding site" evidence="19">
    <location>
        <begin position="31"/>
        <end position="33"/>
    </location>
    <ligand>
        <name>GTP</name>
        <dbReference type="ChEBI" id="CHEBI:37565"/>
    </ligand>
</feature>
<reference evidence="20" key="1">
    <citation type="submission" date="2017-04" db="EMBL/GenBank/DDBJ databases">
        <title>Genome deletions in a multicellular cyanobacterial endosymbiont for morphological adaptation in marine diatoms.</title>
        <authorList>
            <person name="Wang Y."/>
            <person name="Gao H."/>
            <person name="Li R."/>
            <person name="Xu X."/>
        </authorList>
    </citation>
    <scope>NUCLEOTIDE SEQUENCE</scope>
    <source>
        <strain evidence="20">FACHB 800</strain>
    </source>
</reference>
<evidence type="ECO:0000256" key="9">
    <source>
        <dbReference type="ARBA" id="ARBA00012523"/>
    </source>
</evidence>
<dbReference type="InterPro" id="IPR027417">
    <property type="entry name" value="P-loop_NTPase"/>
</dbReference>
<comment type="function">
    <text evidence="4">Catalyzes ATP-dependent phosphorylation of adenosylcobinamide and addition of GMP to adenosylcobinamide phosphate.</text>
</comment>
<keyword evidence="10" id="KW-0169">Cobalamin biosynthesis</keyword>
<comment type="catalytic activity">
    <reaction evidence="1">
        <text>adenosylcob(III)inamide + ATP = adenosylcob(III)inamide phosphate + ADP + H(+)</text>
        <dbReference type="Rhea" id="RHEA:15769"/>
        <dbReference type="ChEBI" id="CHEBI:2480"/>
        <dbReference type="ChEBI" id="CHEBI:15378"/>
        <dbReference type="ChEBI" id="CHEBI:30616"/>
        <dbReference type="ChEBI" id="CHEBI:58502"/>
        <dbReference type="ChEBI" id="CHEBI:456216"/>
        <dbReference type="EC" id="2.7.1.156"/>
    </reaction>
</comment>
<comment type="pathway">
    <text evidence="6">Cofactor biosynthesis; adenosylcobalamin biosynthesis; adenosylcobalamin from cob(II)yrinate a,c-diamide: step 5/7.</text>
</comment>
<keyword evidence="15 19" id="KW-0342">GTP-binding</keyword>
<evidence type="ECO:0000256" key="11">
    <source>
        <dbReference type="ARBA" id="ARBA00022679"/>
    </source>
</evidence>
<dbReference type="Pfam" id="PF02283">
    <property type="entry name" value="CobU"/>
    <property type="match status" value="1"/>
</dbReference>
<keyword evidence="13 20" id="KW-0418">Kinase</keyword>
<dbReference type="KEGG" id="rsin:B6N60_04363"/>
<evidence type="ECO:0000256" key="4">
    <source>
        <dbReference type="ARBA" id="ARBA00003889"/>
    </source>
</evidence>
<dbReference type="AlphaFoldDB" id="A0A975TCR6"/>